<keyword evidence="2" id="KW-1185">Reference proteome</keyword>
<name>A0A1I0DNB8_9BACT</name>
<organism evidence="1 2">
    <name type="scientific">Hymenobacter actinosclerus</name>
    <dbReference type="NCBI Taxonomy" id="82805"/>
    <lineage>
        <taxon>Bacteria</taxon>
        <taxon>Pseudomonadati</taxon>
        <taxon>Bacteroidota</taxon>
        <taxon>Cytophagia</taxon>
        <taxon>Cytophagales</taxon>
        <taxon>Hymenobacteraceae</taxon>
        <taxon>Hymenobacter</taxon>
    </lineage>
</organism>
<dbReference type="Proteomes" id="UP000198697">
    <property type="component" value="Unassembled WGS sequence"/>
</dbReference>
<dbReference type="AlphaFoldDB" id="A0A1I0DNB8"/>
<dbReference type="InterPro" id="IPR046584">
    <property type="entry name" value="DUF6642"/>
</dbReference>
<protein>
    <recommendedName>
        <fullName evidence="3">CHAT domain-containing protein</fullName>
    </recommendedName>
</protein>
<dbReference type="RefSeq" id="WP_143069727.1">
    <property type="nucleotide sequence ID" value="NZ_FOHS01000002.1"/>
</dbReference>
<proteinExistence type="predicted"/>
<dbReference type="OrthoDB" id="1073355at2"/>
<gene>
    <name evidence="1" type="ORF">SAMN04487998_1481</name>
</gene>
<dbReference type="Pfam" id="PF20347">
    <property type="entry name" value="DUF6642"/>
    <property type="match status" value="1"/>
</dbReference>
<evidence type="ECO:0000313" key="2">
    <source>
        <dbReference type="Proteomes" id="UP000198697"/>
    </source>
</evidence>
<sequence>MKVKIHCFEGEWDNHSELSIRPLIHVLERAYLSAGKQLVYTFKLCQTIERLKDDLRASKIKFSKSVYQNCLYFAFHGSGHGLYGNSHEEYISFDDIAKTLGKKAAGSIVLFGSCGSYASQKQLERFKEETDATLVVGYSSKVSWIESSIFEMIFFSELCRYEQVGSFKNRMQKLSSEDQLLFSKLKVRFI</sequence>
<evidence type="ECO:0008006" key="3">
    <source>
        <dbReference type="Google" id="ProtNLM"/>
    </source>
</evidence>
<reference evidence="2" key="1">
    <citation type="submission" date="2016-10" db="EMBL/GenBank/DDBJ databases">
        <authorList>
            <person name="Varghese N."/>
            <person name="Submissions S."/>
        </authorList>
    </citation>
    <scope>NUCLEOTIDE SEQUENCE [LARGE SCALE GENOMIC DNA]</scope>
    <source>
        <strain evidence="2">DSM 15310</strain>
    </source>
</reference>
<accession>A0A1I0DNB8</accession>
<dbReference type="STRING" id="82805.SAMN04487998_1481"/>
<evidence type="ECO:0000313" key="1">
    <source>
        <dbReference type="EMBL" id="SET34001.1"/>
    </source>
</evidence>
<dbReference type="EMBL" id="FOHS01000002">
    <property type="protein sequence ID" value="SET34001.1"/>
    <property type="molecule type" value="Genomic_DNA"/>
</dbReference>